<dbReference type="InterPro" id="IPR014729">
    <property type="entry name" value="Rossmann-like_a/b/a_fold"/>
</dbReference>
<evidence type="ECO:0000313" key="2">
    <source>
        <dbReference type="Proteomes" id="UP000283523"/>
    </source>
</evidence>
<dbReference type="OrthoDB" id="179386at2"/>
<evidence type="ECO:0000313" key="1">
    <source>
        <dbReference type="EMBL" id="RIV22250.1"/>
    </source>
</evidence>
<sequence>MYEKNIGTKQKALRINLDRRIYGSFAEIGAGQETAAMFFKAGGSSGTIAKTMSAYDMTFSDAIYGVEDSGRYVVESRLIKMLNKEYNLLEKRLAEKRGADTTFFAFANTVVALNYQKTNDGHGWIGCRFQLTPQAGYNDVIIHVRMLDNENILQQQALGVIGVNLIYGCFYYAKSPETLVLSLMDDLLPERIQIDMIRFDGPDFASVDNRLMSLHLVKNGFTDAALFGPDGRVLQPSEALYKKHILMMRGRLRPVTNVHMDMINNGLKQFKAEDDVDENRVVMVSELTLHNLKANEQGIDEKDFLDRVDILCSMGQTVMISNYHEYYRLVAYLARLTRLKIGLVLGIPNLEYIFDEGHYEFLPGGILESFATLFSRKVKLFVYPTLRDEKIYTCQEFALPPTLEPLFQYLVRNDKIEDIRNYIEENLHISTDRVLELIQSGEDGWEQMVPDSVVKQIKDNCLFGYPCEVQYVPIGQQVRQQQEEQMPPASLEATV</sequence>
<dbReference type="RefSeq" id="WP_119668432.1">
    <property type="nucleotide sequence ID" value="NZ_QXED01000004.1"/>
</dbReference>
<dbReference type="Proteomes" id="UP000283523">
    <property type="component" value="Unassembled WGS sequence"/>
</dbReference>
<organism evidence="1 2">
    <name type="scientific">Fibrisoma montanum</name>
    <dbReference type="NCBI Taxonomy" id="2305895"/>
    <lineage>
        <taxon>Bacteria</taxon>
        <taxon>Pseudomonadati</taxon>
        <taxon>Bacteroidota</taxon>
        <taxon>Cytophagia</taxon>
        <taxon>Cytophagales</taxon>
        <taxon>Spirosomataceae</taxon>
        <taxon>Fibrisoma</taxon>
    </lineage>
</organism>
<keyword evidence="1" id="KW-0675">Receptor</keyword>
<accession>A0A418M7Z1</accession>
<dbReference type="SUPFAM" id="SSF52374">
    <property type="entry name" value="Nucleotidylyl transferase"/>
    <property type="match status" value="1"/>
</dbReference>
<name>A0A418M7Z1_9BACT</name>
<protein>
    <submittedName>
        <fullName evidence="1">TonB-dependent receptor</fullName>
    </submittedName>
</protein>
<reference evidence="1 2" key="1">
    <citation type="submission" date="2018-08" db="EMBL/GenBank/DDBJ databases">
        <title>Fibrisoma montanum sp. nov., isolated from Danxia mountain soil.</title>
        <authorList>
            <person name="Huang Y."/>
        </authorList>
    </citation>
    <scope>NUCLEOTIDE SEQUENCE [LARGE SCALE GENOMIC DNA]</scope>
    <source>
        <strain evidence="1 2">HYT19</strain>
    </source>
</reference>
<dbReference type="AlphaFoldDB" id="A0A418M7Z1"/>
<dbReference type="Gene3D" id="3.40.50.620">
    <property type="entry name" value="HUPs"/>
    <property type="match status" value="1"/>
</dbReference>
<keyword evidence="2" id="KW-1185">Reference proteome</keyword>
<dbReference type="EMBL" id="QXED01000004">
    <property type="protein sequence ID" value="RIV22250.1"/>
    <property type="molecule type" value="Genomic_DNA"/>
</dbReference>
<gene>
    <name evidence="1" type="ORF">DYU11_14570</name>
</gene>
<proteinExistence type="predicted"/>
<comment type="caution">
    <text evidence="1">The sequence shown here is derived from an EMBL/GenBank/DDBJ whole genome shotgun (WGS) entry which is preliminary data.</text>
</comment>